<evidence type="ECO:0000313" key="3">
    <source>
        <dbReference type="Proteomes" id="UP001202244"/>
    </source>
</evidence>
<proteinExistence type="predicted"/>
<evidence type="ECO:0000256" key="1">
    <source>
        <dbReference type="SAM" id="SignalP"/>
    </source>
</evidence>
<evidence type="ECO:0008006" key="4">
    <source>
        <dbReference type="Google" id="ProtNLM"/>
    </source>
</evidence>
<reference evidence="2 3" key="1">
    <citation type="journal article" date="2023" name="Microbiol. Spectr.">
        <title>Synergy between Genome Mining, Metabolomics, and Bioinformatics Uncovers Antibacterial Chlorinated Carbazole Alkaloids and Their Biosynthetic Gene Cluster from Streptomyces tubbatahanensis sp. nov., a Novel Actinomycete Isolated from Sulu Sea, Philippines.</title>
        <authorList>
            <person name="Tenebro C.P."/>
            <person name="Trono D.J.V.L."/>
            <person name="Balida L.A.P."/>
            <person name="Bayog L.K.A."/>
            <person name="Bruna J.R."/>
            <person name="Sabido E.M."/>
            <person name="Caspe D.P.C."/>
            <person name="de Los Santos E.L.C."/>
            <person name="Saludes J.P."/>
            <person name="Dalisay D.S."/>
        </authorList>
    </citation>
    <scope>NUCLEOTIDE SEQUENCE [LARGE SCALE GENOMIC DNA]</scope>
    <source>
        <strain evidence="2 3">DSD3025</strain>
    </source>
</reference>
<evidence type="ECO:0000313" key="2">
    <source>
        <dbReference type="EMBL" id="UNS98375.1"/>
    </source>
</evidence>
<dbReference type="EMBL" id="CP093846">
    <property type="protein sequence ID" value="UNS98375.1"/>
    <property type="molecule type" value="Genomic_DNA"/>
</dbReference>
<keyword evidence="1" id="KW-0732">Signal</keyword>
<feature type="chain" id="PRO_5047547620" description="Secreted protein" evidence="1">
    <location>
        <begin position="28"/>
        <end position="81"/>
    </location>
</feature>
<feature type="signal peptide" evidence="1">
    <location>
        <begin position="1"/>
        <end position="27"/>
    </location>
</feature>
<sequence length="81" mass="8312">MRKFKRAAVAGIGLLAFSGIAAGAAQAAPAVHQGEDIVFPGTTIEDCQAHGDELQAQGKIVGYACMVNDGGTVSVTPYYND</sequence>
<accession>A0ABY3XVM2</accession>
<keyword evidence="3" id="KW-1185">Reference proteome</keyword>
<organism evidence="2 3">
    <name type="scientific">Streptomyces tubbatahanensis</name>
    <dbReference type="NCBI Taxonomy" id="2923272"/>
    <lineage>
        <taxon>Bacteria</taxon>
        <taxon>Bacillati</taxon>
        <taxon>Actinomycetota</taxon>
        <taxon>Actinomycetes</taxon>
        <taxon>Kitasatosporales</taxon>
        <taxon>Streptomycetaceae</taxon>
        <taxon>Streptomyces</taxon>
    </lineage>
</organism>
<dbReference type="Proteomes" id="UP001202244">
    <property type="component" value="Chromosome"/>
</dbReference>
<name>A0ABY3XVM2_9ACTN</name>
<protein>
    <recommendedName>
        <fullName evidence="4">Secreted protein</fullName>
    </recommendedName>
</protein>
<gene>
    <name evidence="2" type="ORF">MMF93_19390</name>
</gene>
<dbReference type="RefSeq" id="WP_242753287.1">
    <property type="nucleotide sequence ID" value="NZ_CP093846.1"/>
</dbReference>